<dbReference type="AlphaFoldDB" id="A0A1A9WG16"/>
<proteinExistence type="predicted"/>
<evidence type="ECO:0000256" key="1">
    <source>
        <dbReference type="SAM" id="Phobius"/>
    </source>
</evidence>
<keyword evidence="1" id="KW-0472">Membrane</keyword>
<sequence length="61" mass="7027">MCEPKAKTSLMRPVAALALFIVGVIIIMLRFGPKLCGLRHHALPYNEEWRERAYDHEISYA</sequence>
<organism evidence="2 3">
    <name type="scientific">Glossina brevipalpis</name>
    <dbReference type="NCBI Taxonomy" id="37001"/>
    <lineage>
        <taxon>Eukaryota</taxon>
        <taxon>Metazoa</taxon>
        <taxon>Ecdysozoa</taxon>
        <taxon>Arthropoda</taxon>
        <taxon>Hexapoda</taxon>
        <taxon>Insecta</taxon>
        <taxon>Pterygota</taxon>
        <taxon>Neoptera</taxon>
        <taxon>Endopterygota</taxon>
        <taxon>Diptera</taxon>
        <taxon>Brachycera</taxon>
        <taxon>Muscomorpha</taxon>
        <taxon>Hippoboscoidea</taxon>
        <taxon>Glossinidae</taxon>
        <taxon>Glossina</taxon>
    </lineage>
</organism>
<dbReference type="Proteomes" id="UP000091820">
    <property type="component" value="Unassembled WGS sequence"/>
</dbReference>
<evidence type="ECO:0000313" key="3">
    <source>
        <dbReference type="Proteomes" id="UP000091820"/>
    </source>
</evidence>
<reference evidence="2" key="2">
    <citation type="submission" date="2020-05" db="UniProtKB">
        <authorList>
            <consortium name="EnsemblMetazoa"/>
        </authorList>
    </citation>
    <scope>IDENTIFICATION</scope>
    <source>
        <strain evidence="2">IAEA</strain>
    </source>
</reference>
<dbReference type="EnsemblMetazoa" id="GBRI018462-RA">
    <property type="protein sequence ID" value="GBRI018462-PA"/>
    <property type="gene ID" value="GBRI018462"/>
</dbReference>
<evidence type="ECO:0000313" key="2">
    <source>
        <dbReference type="EnsemblMetazoa" id="GBRI018462-PA"/>
    </source>
</evidence>
<name>A0A1A9WG16_9MUSC</name>
<keyword evidence="1" id="KW-1133">Transmembrane helix</keyword>
<dbReference type="VEuPathDB" id="VectorBase:GBRI018462"/>
<reference evidence="3" key="1">
    <citation type="submission" date="2014-03" db="EMBL/GenBank/DDBJ databases">
        <authorList>
            <person name="Aksoy S."/>
            <person name="Warren W."/>
            <person name="Wilson R.K."/>
        </authorList>
    </citation>
    <scope>NUCLEOTIDE SEQUENCE [LARGE SCALE GENOMIC DNA]</scope>
    <source>
        <strain evidence="3">IAEA</strain>
    </source>
</reference>
<keyword evidence="3" id="KW-1185">Reference proteome</keyword>
<keyword evidence="1" id="KW-0812">Transmembrane</keyword>
<protein>
    <submittedName>
        <fullName evidence="2">Uncharacterized protein</fullName>
    </submittedName>
</protein>
<accession>A0A1A9WG16</accession>
<feature type="transmembrane region" description="Helical" evidence="1">
    <location>
        <begin position="14"/>
        <end position="31"/>
    </location>
</feature>